<reference evidence="1 2" key="1">
    <citation type="submission" date="2017-11" db="EMBL/GenBank/DDBJ databases">
        <title>Genomic Encyclopedia of Archaeal and Bacterial Type Strains, Phase II (KMG-II): From Individual Species to Whole Genera.</title>
        <authorList>
            <person name="Goeker M."/>
        </authorList>
    </citation>
    <scope>NUCLEOTIDE SEQUENCE [LARGE SCALE GENOMIC DNA]</scope>
    <source>
        <strain evidence="1 2">DSM 29128</strain>
    </source>
</reference>
<proteinExistence type="predicted"/>
<dbReference type="Gene3D" id="1.25.40.10">
    <property type="entry name" value="Tetratricopeptide repeat domain"/>
    <property type="match status" value="1"/>
</dbReference>
<dbReference type="AlphaFoldDB" id="A0A2M8W5K8"/>
<keyword evidence="2" id="KW-1185">Reference proteome</keyword>
<evidence type="ECO:0000313" key="1">
    <source>
        <dbReference type="EMBL" id="PJI86215.1"/>
    </source>
</evidence>
<dbReference type="OrthoDB" id="9821003at2"/>
<organism evidence="1 2">
    <name type="scientific">Yoonia maricola</name>
    <dbReference type="NCBI Taxonomy" id="420999"/>
    <lineage>
        <taxon>Bacteria</taxon>
        <taxon>Pseudomonadati</taxon>
        <taxon>Pseudomonadota</taxon>
        <taxon>Alphaproteobacteria</taxon>
        <taxon>Rhodobacterales</taxon>
        <taxon>Paracoccaceae</taxon>
        <taxon>Yoonia</taxon>
    </lineage>
</organism>
<dbReference type="RefSeq" id="WP_100368523.1">
    <property type="nucleotide sequence ID" value="NZ_PGTY01000002.1"/>
</dbReference>
<name>A0A2M8W5K8_9RHOB</name>
<dbReference type="EMBL" id="PGTY01000002">
    <property type="protein sequence ID" value="PJI86215.1"/>
    <property type="molecule type" value="Genomic_DNA"/>
</dbReference>
<protein>
    <recommendedName>
        <fullName evidence="3">Tetratricopeptide repeat protein</fullName>
    </recommendedName>
</protein>
<dbReference type="InterPro" id="IPR011990">
    <property type="entry name" value="TPR-like_helical_dom_sf"/>
</dbReference>
<gene>
    <name evidence="1" type="ORF">BC777_2582</name>
</gene>
<sequence length="1041" mass="118898">MKYIDKLSYVQIRRGFTWRDKTDTSQKQFTHAELREILRPEIDIAESSYSKILRGVSVTGNAKNLLNNKLESCSRDILTEIERRLELPGLFDCQNRAALDELLDVGELAAIIDVYDTKGDPKTKRLKRQAHQSEAALLKELAERLVYSKDNLLHVPAELLSGSSYFAHLLLKQPEIQRAYSKVVFIRPDTIDNAFDEQILALSDHLGVLEEGVPGLLRKIKEDKLLVVFLDAHFLDLTEMPGMKPMLKLLLNESVRTRMPNKGTTSILLIGESMYLDLRREPSMTGGKGTWYSQVKIEDESRFEFFNTQWKGLSKLRKNTPIEDGGARVKPAQAYYKIGNDQPAWPNDIAHRALFATNIENHAFFDPTIGYSKLLGDMTIEPPFVTMHYDDMRNFMLWVDAPKSETKHPHQAAKKPASGKGFLSKSDMIRYLSTTKYWMMSDSLLPNSSGRKRPGLLCKHEGVRTRDVSPKAFEKAVGLLSPPLKRHNPIDARITEHRYSLPFSLKAFVQDEWQTNGTPQQKFMRSVAHHQIAERLYWSKDDVGLLKSEYPYEPHRGETKLYFVADTICHLMRSLQGHTFELEAYEKKAFVRDNYFPKTPEIDGTDPNTLALNASEILGFCFEQLYIVELNKKSRALSKKHGAYNLALELLQHMGHNQTVGVPHPAMSPHLWHAYVKECGHALIDVGDLEAALRCFESLREMPQPNDEVFRDLDDDLSIALVQTLLGKTEEAHKSLERCAAFFPDDDDLVRRKNDKKLHIFNCKPDKQELALALYKRYQARQANLMYIAKEFPNSLKRVEMIEKAYGQGRKLYAPVRFLGVDLDTLFMSATYHTGSPEAEAQAMSYALEAILRADANGDHHDAMKYKILLGRFYRRKGDLINAQVCLSQVQKDLRTYGCSERVFFAAYSESGKILDCNHDYVRAYASFHRPFLMRAAFRKFSGASQQAHAHCVNALALIETEHLASTSEEWGDVIKKAQTDHATEMKNYQRQLVQDGRVRDPMYGYSLSKTREVIDSLKDADGIKQQIKKIEELREIAGIG</sequence>
<dbReference type="Proteomes" id="UP000228531">
    <property type="component" value="Unassembled WGS sequence"/>
</dbReference>
<dbReference type="SUPFAM" id="SSF48452">
    <property type="entry name" value="TPR-like"/>
    <property type="match status" value="1"/>
</dbReference>
<comment type="caution">
    <text evidence="1">The sequence shown here is derived from an EMBL/GenBank/DDBJ whole genome shotgun (WGS) entry which is preliminary data.</text>
</comment>
<evidence type="ECO:0000313" key="2">
    <source>
        <dbReference type="Proteomes" id="UP000228531"/>
    </source>
</evidence>
<accession>A0A2M8W5K8</accession>
<evidence type="ECO:0008006" key="3">
    <source>
        <dbReference type="Google" id="ProtNLM"/>
    </source>
</evidence>